<sequence length="358" mass="41830">MFTISLCMIVRDEEGTLARCLSSVRDLVDEMIIVDTGSTDHTKDIARSFGATLYDFAWIDDFSAARNFAFGKATKDYILWLDADDVLEEQDRARFHLLKEQQDFDYDAVSMPYHLTLDAEGKPVQYLRRNRLVRRACRFQWQGAVHEYLAVGGRVLHSEIAVTHRKERAYTDRNLQMYLKRRERQEEFSPRDTYYFANELKDHGRYTEAAEQYELFLDGGKGWVEDQLAACYKLAECYAHLGLSEKQVQSLLRALAYDAPRAELCCRLGGYFSDKADFQTAIYWYRQATLLEQRQDAMGMTDNAAWTWLPHLQLCYCYDRIGDQKKARIHHEMAKMYHPQHPSVVYNEAYFAARSQAQ</sequence>
<dbReference type="SUPFAM" id="SSF48452">
    <property type="entry name" value="TPR-like"/>
    <property type="match status" value="1"/>
</dbReference>
<protein>
    <submittedName>
        <fullName evidence="2">Glycosyltransferase family 2 protein</fullName>
    </submittedName>
</protein>
<dbReference type="RefSeq" id="WP_122925795.1">
    <property type="nucleotide sequence ID" value="NZ_RHHU01000016.1"/>
</dbReference>
<dbReference type="InterPro" id="IPR029044">
    <property type="entry name" value="Nucleotide-diphossugar_trans"/>
</dbReference>
<evidence type="ECO:0000259" key="1">
    <source>
        <dbReference type="Pfam" id="PF00535"/>
    </source>
</evidence>
<dbReference type="SUPFAM" id="SSF53448">
    <property type="entry name" value="Nucleotide-diphospho-sugar transferases"/>
    <property type="match status" value="1"/>
</dbReference>
<evidence type="ECO:0000313" key="3">
    <source>
        <dbReference type="Proteomes" id="UP000269573"/>
    </source>
</evidence>
<name>A0A3M8D058_9BACL</name>
<gene>
    <name evidence="2" type="ORF">EDM59_23235</name>
</gene>
<dbReference type="GO" id="GO:0016740">
    <property type="term" value="F:transferase activity"/>
    <property type="evidence" value="ECO:0007669"/>
    <property type="project" value="UniProtKB-KW"/>
</dbReference>
<evidence type="ECO:0000313" key="2">
    <source>
        <dbReference type="EMBL" id="RNB81099.1"/>
    </source>
</evidence>
<dbReference type="Proteomes" id="UP000269573">
    <property type="component" value="Unassembled WGS sequence"/>
</dbReference>
<keyword evidence="2" id="KW-0808">Transferase</keyword>
<keyword evidence="3" id="KW-1185">Reference proteome</keyword>
<accession>A0A3M8D058</accession>
<dbReference type="Pfam" id="PF00535">
    <property type="entry name" value="Glycos_transf_2"/>
    <property type="match status" value="1"/>
</dbReference>
<dbReference type="PANTHER" id="PTHR43630:SF2">
    <property type="entry name" value="GLYCOSYLTRANSFERASE"/>
    <property type="match status" value="1"/>
</dbReference>
<dbReference type="Gene3D" id="3.90.550.10">
    <property type="entry name" value="Spore Coat Polysaccharide Biosynthesis Protein SpsA, Chain A"/>
    <property type="match status" value="1"/>
</dbReference>
<dbReference type="InterPro" id="IPR011990">
    <property type="entry name" value="TPR-like_helical_dom_sf"/>
</dbReference>
<feature type="domain" description="Glycosyltransferase 2-like" evidence="1">
    <location>
        <begin position="5"/>
        <end position="112"/>
    </location>
</feature>
<comment type="caution">
    <text evidence="2">The sequence shown here is derived from an EMBL/GenBank/DDBJ whole genome shotgun (WGS) entry which is preliminary data.</text>
</comment>
<proteinExistence type="predicted"/>
<dbReference type="Gene3D" id="1.25.40.10">
    <property type="entry name" value="Tetratricopeptide repeat domain"/>
    <property type="match status" value="1"/>
</dbReference>
<dbReference type="EMBL" id="RHHU01000016">
    <property type="protein sequence ID" value="RNB81099.1"/>
    <property type="molecule type" value="Genomic_DNA"/>
</dbReference>
<dbReference type="PANTHER" id="PTHR43630">
    <property type="entry name" value="POLY-BETA-1,6-N-ACETYL-D-GLUCOSAMINE SYNTHASE"/>
    <property type="match status" value="1"/>
</dbReference>
<dbReference type="CDD" id="cd02511">
    <property type="entry name" value="Beta4Glucosyltransferase"/>
    <property type="match status" value="1"/>
</dbReference>
<reference evidence="2 3" key="1">
    <citation type="submission" date="2018-10" db="EMBL/GenBank/DDBJ databases">
        <title>Phylogenomics of Brevibacillus.</title>
        <authorList>
            <person name="Dunlap C."/>
        </authorList>
    </citation>
    <scope>NUCLEOTIDE SEQUENCE [LARGE SCALE GENOMIC DNA]</scope>
    <source>
        <strain evidence="2 3">JCM 15774</strain>
    </source>
</reference>
<dbReference type="InterPro" id="IPR001173">
    <property type="entry name" value="Glyco_trans_2-like"/>
</dbReference>
<dbReference type="AlphaFoldDB" id="A0A3M8D058"/>
<organism evidence="2 3">
    <name type="scientific">Brevibacillus nitrificans</name>
    <dbReference type="NCBI Taxonomy" id="651560"/>
    <lineage>
        <taxon>Bacteria</taxon>
        <taxon>Bacillati</taxon>
        <taxon>Bacillota</taxon>
        <taxon>Bacilli</taxon>
        <taxon>Bacillales</taxon>
        <taxon>Paenibacillaceae</taxon>
        <taxon>Brevibacillus</taxon>
    </lineage>
</organism>